<sequence length="612" mass="69144">MFTQWQLPVRVHSGDGPSLSEESRKKAMSAARTRKYRAKIREKFGGHEALKAMNKRHKQTYRERQRLKAASCVQDGARIGIQTEPESSPSHTTTVTPLSIPHPALIVDEEHDLPDDTLMTAMNEREADLLGGVVGVEFPVDVTTILWKGLGKRTVAPEVKIESENYLKNDFENASYLASADEASSVNCNLTVLHDLSLDQLSKSQKRDIRGHLAQNQCLLIKGQRTRGMVWDVEGTCNHLKISPMMTVEAIDAVKRERSLRASEKTGLIKELDQHVVLTVRDMMENSNNHEQIRALLEIPVPQIESPMGDEYVWAWSALNKFYPMKHQMVYADVHLQRMWALIHYGGFFTDVHIDADGLVTFAHFELGFKFWGLLRCKSVTGKELRDDLVKKTVALWDSGQSEQGNDEWNYQTQADLKMIFGAPGDVLIMPPGQLHMVYTPQRSIAIGGHMLLYDCMHLTELARYIHARHGHTSNDDHSGMHRTLVRMMLALPFVVQDPDRAFYFRPLAAHCYMVMEPSEYDSKVQSSSKRKNAKRRRALKKGLGEVPAKEGSDALKVCGVVLRAIGLSGEDYLRRYMFNLHAEEATSVYSPGDEVDLRGHLPELLACVDTT</sequence>
<evidence type="ECO:0000256" key="1">
    <source>
        <dbReference type="SAM" id="MobiDB-lite"/>
    </source>
</evidence>
<dbReference type="EMBL" id="JBANRG010000040">
    <property type="protein sequence ID" value="KAK7447755.1"/>
    <property type="molecule type" value="Genomic_DNA"/>
</dbReference>
<comment type="caution">
    <text evidence="2">The sequence shown here is derived from an EMBL/GenBank/DDBJ whole genome shotgun (WGS) entry which is preliminary data.</text>
</comment>
<organism evidence="2 3">
    <name type="scientific">Marasmiellus scandens</name>
    <dbReference type="NCBI Taxonomy" id="2682957"/>
    <lineage>
        <taxon>Eukaryota</taxon>
        <taxon>Fungi</taxon>
        <taxon>Dikarya</taxon>
        <taxon>Basidiomycota</taxon>
        <taxon>Agaricomycotina</taxon>
        <taxon>Agaricomycetes</taxon>
        <taxon>Agaricomycetidae</taxon>
        <taxon>Agaricales</taxon>
        <taxon>Marasmiineae</taxon>
        <taxon>Omphalotaceae</taxon>
        <taxon>Marasmiellus</taxon>
    </lineage>
</organism>
<protein>
    <recommendedName>
        <fullName evidence="4">JmjC domain-containing protein</fullName>
    </recommendedName>
</protein>
<dbReference type="Gene3D" id="2.60.120.650">
    <property type="entry name" value="Cupin"/>
    <property type="match status" value="1"/>
</dbReference>
<feature type="compositionally biased region" description="Basic residues" evidence="1">
    <location>
        <begin position="529"/>
        <end position="541"/>
    </location>
</feature>
<gene>
    <name evidence="2" type="ORF">VKT23_014013</name>
</gene>
<keyword evidence="3" id="KW-1185">Reference proteome</keyword>
<dbReference type="SUPFAM" id="SSF51197">
    <property type="entry name" value="Clavaminate synthase-like"/>
    <property type="match status" value="1"/>
</dbReference>
<evidence type="ECO:0008006" key="4">
    <source>
        <dbReference type="Google" id="ProtNLM"/>
    </source>
</evidence>
<feature type="region of interest" description="Disordered" evidence="1">
    <location>
        <begin position="524"/>
        <end position="545"/>
    </location>
</feature>
<accession>A0ABR1J304</accession>
<dbReference type="Proteomes" id="UP001498398">
    <property type="component" value="Unassembled WGS sequence"/>
</dbReference>
<proteinExistence type="predicted"/>
<feature type="region of interest" description="Disordered" evidence="1">
    <location>
        <begin position="1"/>
        <end position="31"/>
    </location>
</feature>
<evidence type="ECO:0000313" key="3">
    <source>
        <dbReference type="Proteomes" id="UP001498398"/>
    </source>
</evidence>
<evidence type="ECO:0000313" key="2">
    <source>
        <dbReference type="EMBL" id="KAK7447755.1"/>
    </source>
</evidence>
<name>A0ABR1J304_9AGAR</name>
<reference evidence="2 3" key="1">
    <citation type="submission" date="2024-01" db="EMBL/GenBank/DDBJ databases">
        <title>A draft genome for the cacao thread blight pathogen Marasmiellus scandens.</title>
        <authorList>
            <person name="Baruah I.K."/>
            <person name="Leung J."/>
            <person name="Bukari Y."/>
            <person name="Amoako-Attah I."/>
            <person name="Meinhardt L.W."/>
            <person name="Bailey B.A."/>
            <person name="Cohen S.P."/>
        </authorList>
    </citation>
    <scope>NUCLEOTIDE SEQUENCE [LARGE SCALE GENOMIC DNA]</scope>
    <source>
        <strain evidence="2 3">GH-19</strain>
    </source>
</reference>